<keyword evidence="12" id="KW-1185">Reference proteome</keyword>
<feature type="transmembrane region" description="Helical" evidence="8">
    <location>
        <begin position="874"/>
        <end position="894"/>
    </location>
</feature>
<feature type="transmembrane region" description="Helical" evidence="8">
    <location>
        <begin position="5"/>
        <end position="24"/>
    </location>
</feature>
<feature type="transmembrane region" description="Helical" evidence="8">
    <location>
        <begin position="672"/>
        <end position="694"/>
    </location>
</feature>
<dbReference type="Proteomes" id="UP000001542">
    <property type="component" value="Unassembled WGS sequence"/>
</dbReference>
<dbReference type="SUPFAM" id="SSF55073">
    <property type="entry name" value="Nucleotide cyclase"/>
    <property type="match status" value="1"/>
</dbReference>
<gene>
    <name evidence="11" type="ORF">TVAG_017920</name>
</gene>
<dbReference type="PANTHER" id="PTHR11920">
    <property type="entry name" value="GUANYLYL CYCLASE"/>
    <property type="match status" value="1"/>
</dbReference>
<dbReference type="VEuPathDB" id="TrichDB:TVAGG3_0932010"/>
<dbReference type="CDD" id="cd07302">
    <property type="entry name" value="CHD"/>
    <property type="match status" value="1"/>
</dbReference>
<dbReference type="VEuPathDB" id="TrichDB:TVAG_017920"/>
<feature type="transmembrane region" description="Helical" evidence="8">
    <location>
        <begin position="30"/>
        <end position="51"/>
    </location>
</feature>
<dbReference type="RefSeq" id="XP_001309508.1">
    <property type="nucleotide sequence ID" value="XM_001309507.1"/>
</dbReference>
<evidence type="ECO:0000256" key="2">
    <source>
        <dbReference type="ARBA" id="ARBA00022692"/>
    </source>
</evidence>
<name>A2FET1_TRIV3</name>
<evidence type="ECO:0000256" key="6">
    <source>
        <dbReference type="ARBA" id="ARBA00023239"/>
    </source>
</evidence>
<feature type="transmembrane region" description="Helical" evidence="8">
    <location>
        <begin position="369"/>
        <end position="392"/>
    </location>
</feature>
<dbReference type="GO" id="GO:0001653">
    <property type="term" value="F:peptide receptor activity"/>
    <property type="evidence" value="ECO:0000318"/>
    <property type="project" value="GO_Central"/>
</dbReference>
<dbReference type="GO" id="GO:0035556">
    <property type="term" value="P:intracellular signal transduction"/>
    <property type="evidence" value="ECO:0007669"/>
    <property type="project" value="InterPro"/>
</dbReference>
<dbReference type="InterPro" id="IPR035965">
    <property type="entry name" value="PAS-like_dom_sf"/>
</dbReference>
<dbReference type="InterPro" id="IPR001054">
    <property type="entry name" value="A/G_cyclase"/>
</dbReference>
<dbReference type="EMBL" id="DS113752">
    <property type="protein sequence ID" value="EAX96578.1"/>
    <property type="molecule type" value="Genomic_DNA"/>
</dbReference>
<dbReference type="STRING" id="5722.A2FET1"/>
<dbReference type="SMART" id="SM00044">
    <property type="entry name" value="CYCc"/>
    <property type="match status" value="1"/>
</dbReference>
<feature type="compositionally biased region" description="Basic and acidic residues" evidence="7">
    <location>
        <begin position="303"/>
        <end position="312"/>
    </location>
</feature>
<accession>A2FET1</accession>
<keyword evidence="5 8" id="KW-0472">Membrane</keyword>
<keyword evidence="2 8" id="KW-0812">Transmembrane</keyword>
<dbReference type="SMR" id="A2FET1"/>
<dbReference type="InterPro" id="IPR050401">
    <property type="entry name" value="Cyclic_nucleotide_synthase"/>
</dbReference>
<proteinExistence type="predicted"/>
<keyword evidence="4 8" id="KW-1133">Transmembrane helix</keyword>
<dbReference type="InParanoid" id="A2FET1"/>
<dbReference type="PROSITE" id="PS50125">
    <property type="entry name" value="GUANYLATE_CYCLASE_2"/>
    <property type="match status" value="1"/>
</dbReference>
<evidence type="ECO:0000313" key="12">
    <source>
        <dbReference type="Proteomes" id="UP000001542"/>
    </source>
</evidence>
<dbReference type="Pfam" id="PF00211">
    <property type="entry name" value="Guanylate_cyc"/>
    <property type="match status" value="1"/>
</dbReference>
<feature type="transmembrane region" description="Helical" evidence="8">
    <location>
        <begin position="597"/>
        <end position="622"/>
    </location>
</feature>
<dbReference type="NCBIfam" id="TIGR00229">
    <property type="entry name" value="sensory_box"/>
    <property type="match status" value="1"/>
</dbReference>
<dbReference type="KEGG" id="tva:4754351"/>
<dbReference type="CDD" id="cd00130">
    <property type="entry name" value="PAS"/>
    <property type="match status" value="1"/>
</dbReference>
<evidence type="ECO:0000256" key="8">
    <source>
        <dbReference type="SAM" id="Phobius"/>
    </source>
</evidence>
<evidence type="ECO:0000256" key="7">
    <source>
        <dbReference type="SAM" id="MobiDB-lite"/>
    </source>
</evidence>
<dbReference type="PROSITE" id="PS50112">
    <property type="entry name" value="PAS"/>
    <property type="match status" value="1"/>
</dbReference>
<evidence type="ECO:0000256" key="5">
    <source>
        <dbReference type="ARBA" id="ARBA00023136"/>
    </source>
</evidence>
<dbReference type="GO" id="GO:0005886">
    <property type="term" value="C:plasma membrane"/>
    <property type="evidence" value="ECO:0000318"/>
    <property type="project" value="GO_Central"/>
</dbReference>
<feature type="region of interest" description="Disordered" evidence="7">
    <location>
        <begin position="303"/>
        <end position="331"/>
    </location>
</feature>
<dbReference type="Gene3D" id="3.30.450.20">
    <property type="entry name" value="PAS domain"/>
    <property type="match status" value="1"/>
</dbReference>
<reference evidence="11" key="2">
    <citation type="journal article" date="2007" name="Science">
        <title>Draft genome sequence of the sexually transmitted pathogen Trichomonas vaginalis.</title>
        <authorList>
            <person name="Carlton J.M."/>
            <person name="Hirt R.P."/>
            <person name="Silva J.C."/>
            <person name="Delcher A.L."/>
            <person name="Schatz M."/>
            <person name="Zhao Q."/>
            <person name="Wortman J.R."/>
            <person name="Bidwell S.L."/>
            <person name="Alsmark U.C.M."/>
            <person name="Besteiro S."/>
            <person name="Sicheritz-Ponten T."/>
            <person name="Noel C.J."/>
            <person name="Dacks J.B."/>
            <person name="Foster P.G."/>
            <person name="Simillion C."/>
            <person name="Van de Peer Y."/>
            <person name="Miranda-Saavedra D."/>
            <person name="Barton G.J."/>
            <person name="Westrop G.D."/>
            <person name="Mueller S."/>
            <person name="Dessi D."/>
            <person name="Fiori P.L."/>
            <person name="Ren Q."/>
            <person name="Paulsen I."/>
            <person name="Zhang H."/>
            <person name="Bastida-Corcuera F.D."/>
            <person name="Simoes-Barbosa A."/>
            <person name="Brown M.T."/>
            <person name="Hayes R.D."/>
            <person name="Mukherjee M."/>
            <person name="Okumura C.Y."/>
            <person name="Schneider R."/>
            <person name="Smith A.J."/>
            <person name="Vanacova S."/>
            <person name="Villalvazo M."/>
            <person name="Haas B.J."/>
            <person name="Pertea M."/>
            <person name="Feldblyum T.V."/>
            <person name="Utterback T.R."/>
            <person name="Shu C.L."/>
            <person name="Osoegawa K."/>
            <person name="de Jong P.J."/>
            <person name="Hrdy I."/>
            <person name="Horvathova L."/>
            <person name="Zubacova Z."/>
            <person name="Dolezal P."/>
            <person name="Malik S.B."/>
            <person name="Logsdon J.M. Jr."/>
            <person name="Henze K."/>
            <person name="Gupta A."/>
            <person name="Wang C.C."/>
            <person name="Dunne R.L."/>
            <person name="Upcroft J.A."/>
            <person name="Upcroft P."/>
            <person name="White O."/>
            <person name="Salzberg S.L."/>
            <person name="Tang P."/>
            <person name="Chiu C.-H."/>
            <person name="Lee Y.-S."/>
            <person name="Embley T.M."/>
            <person name="Coombs G.H."/>
            <person name="Mottram J.C."/>
            <person name="Tachezy J."/>
            <person name="Fraser-Liggett C.M."/>
            <person name="Johnson P.J."/>
        </authorList>
    </citation>
    <scope>NUCLEOTIDE SEQUENCE [LARGE SCALE GENOMIC DNA]</scope>
    <source>
        <strain evidence="11">G3</strain>
    </source>
</reference>
<evidence type="ECO:0000256" key="4">
    <source>
        <dbReference type="ARBA" id="ARBA00022989"/>
    </source>
</evidence>
<dbReference type="InterPro" id="IPR029787">
    <property type="entry name" value="Nucleotide_cyclase"/>
</dbReference>
<evidence type="ECO:0000259" key="9">
    <source>
        <dbReference type="PROSITE" id="PS50112"/>
    </source>
</evidence>
<feature type="domain" description="PAS" evidence="9">
    <location>
        <begin position="953"/>
        <end position="1008"/>
    </location>
</feature>
<dbReference type="eggNOG" id="KOG4171">
    <property type="taxonomic scope" value="Eukaryota"/>
</dbReference>
<protein>
    <submittedName>
        <fullName evidence="11">Adenylate and Guanylate cyclase catalytic domain containing protein</fullName>
    </submittedName>
</protein>
<evidence type="ECO:0000256" key="1">
    <source>
        <dbReference type="ARBA" id="ARBA00004370"/>
    </source>
</evidence>
<comment type="subcellular location">
    <subcellularLocation>
        <location evidence="1">Membrane</location>
    </subcellularLocation>
</comment>
<keyword evidence="6" id="KW-0456">Lyase</keyword>
<keyword evidence="3" id="KW-0547">Nucleotide-binding</keyword>
<dbReference type="Gene3D" id="3.30.70.1230">
    <property type="entry name" value="Nucleotide cyclase"/>
    <property type="match status" value="1"/>
</dbReference>
<dbReference type="GO" id="GO:0006182">
    <property type="term" value="P:cGMP biosynthetic process"/>
    <property type="evidence" value="ECO:0000318"/>
    <property type="project" value="GO_Central"/>
</dbReference>
<dbReference type="InterPro" id="IPR000014">
    <property type="entry name" value="PAS"/>
</dbReference>
<dbReference type="GO" id="GO:0007168">
    <property type="term" value="P:receptor guanylyl cyclase signaling pathway"/>
    <property type="evidence" value="ECO:0000318"/>
    <property type="project" value="GO_Central"/>
</dbReference>
<sequence length="1298" mass="147934">MSILAFVLATIILDIEIILLHLITSLTYDYMIVTYSVALVISGIISTMYFIRKIKKIKKNLTRNEEIIDIEEYFMNLGIADNTLIAMEYIIVGLTQICNLFTDGTLTDFLINNSDLHSINSILLQVLTFFPSESRKMDILFKKLCTKRKLTLSERFLIYQVARIKTRRLITDTKSTLEVYSKMKLRNDECKEMIKSFWDLPTCKLSFLSAINRQIDDLDSYFNNSLQENPNNLIMTSEYADFLVECVADFDKAIYEKVRGEYIQNGTNFNVDTSFRSLVNHFPDYLIKGIVDPKGRMIRREIQNPSKTDSDKTSGSSGSGSSGSSKGTANSSISIDHELQDMICKKIIRDSRVRLAFHRSIQHMQPKQMYQIMIFSFFIFFIAVSFFIASYLHLTENLKWRRSSYKDFRLMALALDKTYNAAFLLTLDWAAKHGRYDKNVTSLGNISIDDMDTNVIVRENKSAVFRLISYQEARAAQTFMKGLLDNIAILAAGEYVQEIVPNLMGYTSVVKLCSKSNVTHSYPTNIKDQFTLVQFLIMDLAGEFHMNKDIPNIYKNDLYCQLLENSITMSDKSEETVQRILEFNIKRANKNENDAKLWLYVGVGSLFVLSIFPMIVILASYYRFVNKTIRLLLLLPQNVKDDAKKPLMIEHNETLFSTANLSKKSLIMELSIVAYFIGAFGLIAIYGYSVYNVLDFNDDITSLLKWYYLSALRNVAVSEVRSDLIHVVMLNGSLPNNFITADSISDELKHHIDLVKKTNDLIVNGDEDFPKLVGYDEKYDNIQFNNLCDLGRDPKSIHDSYACNGVQQQLSFLESGIRDIINDPSVFEGSVSDELPTNIIHLLNSHFHPISVQAAIRLRDLLEERFDGGMKVQLILLIVGIGLSINIFVLPWFIRSIMNEDYRLFLMFFRHLQPQVILDTHEIIDFVRGTTRKHHKEEMTISKSIVYNAKECIVVTNHSGIIDIVNQSVTDNLSLTPDQILGQSIINIISQRDQERLNSQMQLMIAGQGPKYWQDHIMLVNDNADEVPFAVTMIGMRDKEESEEIASIVFILENEVEKIKKEKLAEESKQKSEKLLYQIMPKDIVVRLNRGETDITFIINSATIFFIDIVKFSHYSSTLTPSEIMSNLSLVFENFDRNVAEFETITKIKLIGDVYMAAAGLFNNSEDNSINHAEDAVKCCIQCAKLMEDINLKLNSSLEVRIGCNSGGPLIGGVLGSDKPAFDIIGDPINIAARLQSTDIPGNVQISETTKEMIQSFDFEIEERGMIYLKGKGERKTYFVSLKNQSNLDSSFALSLQK</sequence>
<dbReference type="GO" id="GO:0004383">
    <property type="term" value="F:guanylate cyclase activity"/>
    <property type="evidence" value="ECO:0000318"/>
    <property type="project" value="GO_Central"/>
</dbReference>
<dbReference type="GO" id="GO:0000166">
    <property type="term" value="F:nucleotide binding"/>
    <property type="evidence" value="ECO:0007669"/>
    <property type="project" value="UniProtKB-KW"/>
</dbReference>
<dbReference type="PANTHER" id="PTHR11920:SF335">
    <property type="entry name" value="GUANYLATE CYCLASE"/>
    <property type="match status" value="1"/>
</dbReference>
<feature type="domain" description="Guanylate cyclase" evidence="10">
    <location>
        <begin position="1103"/>
        <end position="1236"/>
    </location>
</feature>
<dbReference type="SUPFAM" id="SSF55785">
    <property type="entry name" value="PYP-like sensor domain (PAS domain)"/>
    <property type="match status" value="1"/>
</dbReference>
<evidence type="ECO:0000259" key="10">
    <source>
        <dbReference type="PROSITE" id="PS50125"/>
    </source>
</evidence>
<dbReference type="Pfam" id="PF13426">
    <property type="entry name" value="PAS_9"/>
    <property type="match status" value="1"/>
</dbReference>
<reference evidence="11" key="1">
    <citation type="submission" date="2006-10" db="EMBL/GenBank/DDBJ databases">
        <authorList>
            <person name="Amadeo P."/>
            <person name="Zhao Q."/>
            <person name="Wortman J."/>
            <person name="Fraser-Liggett C."/>
            <person name="Carlton J."/>
        </authorList>
    </citation>
    <scope>NUCLEOTIDE SEQUENCE</scope>
    <source>
        <strain evidence="11">G3</strain>
    </source>
</reference>
<evidence type="ECO:0000256" key="3">
    <source>
        <dbReference type="ARBA" id="ARBA00022741"/>
    </source>
</evidence>
<evidence type="ECO:0000313" key="11">
    <source>
        <dbReference type="EMBL" id="EAX96578.1"/>
    </source>
</evidence>
<dbReference type="OrthoDB" id="1890790at2759"/>
<organism evidence="11 12">
    <name type="scientific">Trichomonas vaginalis (strain ATCC PRA-98 / G3)</name>
    <dbReference type="NCBI Taxonomy" id="412133"/>
    <lineage>
        <taxon>Eukaryota</taxon>
        <taxon>Metamonada</taxon>
        <taxon>Parabasalia</taxon>
        <taxon>Trichomonadida</taxon>
        <taxon>Trichomonadidae</taxon>
        <taxon>Trichomonas</taxon>
    </lineage>
</organism>